<keyword evidence="2" id="KW-0418">Kinase</keyword>
<dbReference type="GO" id="GO:0016301">
    <property type="term" value="F:kinase activity"/>
    <property type="evidence" value="ECO:0007669"/>
    <property type="project" value="UniProtKB-KW"/>
</dbReference>
<dbReference type="InterPro" id="IPR002575">
    <property type="entry name" value="Aminoglycoside_PTrfase"/>
</dbReference>
<dbReference type="RefSeq" id="WP_166652330.1">
    <property type="nucleotide sequence ID" value="NZ_SNZR01000011.1"/>
</dbReference>
<evidence type="ECO:0000313" key="2">
    <source>
        <dbReference type="EMBL" id="TDR93565.1"/>
    </source>
</evidence>
<dbReference type="Proteomes" id="UP000295122">
    <property type="component" value="Unassembled WGS sequence"/>
</dbReference>
<evidence type="ECO:0000313" key="3">
    <source>
        <dbReference type="Proteomes" id="UP000295122"/>
    </source>
</evidence>
<accession>A0A4R7C8D4</accession>
<dbReference type="Gene3D" id="3.30.200.20">
    <property type="entry name" value="Phosphorylase Kinase, domain 1"/>
    <property type="match status" value="1"/>
</dbReference>
<dbReference type="InterPro" id="IPR011009">
    <property type="entry name" value="Kinase-like_dom_sf"/>
</dbReference>
<dbReference type="EMBL" id="SNZR01000011">
    <property type="protein sequence ID" value="TDR93565.1"/>
    <property type="molecule type" value="Genomic_DNA"/>
</dbReference>
<keyword evidence="3" id="KW-1185">Reference proteome</keyword>
<protein>
    <submittedName>
        <fullName evidence="2">Aminoglycoside phosphotransferase (APT) family kinase protein</fullName>
    </submittedName>
</protein>
<organism evidence="2 3">
    <name type="scientific">Enterovirga rhinocerotis</name>
    <dbReference type="NCBI Taxonomy" id="1339210"/>
    <lineage>
        <taxon>Bacteria</taxon>
        <taxon>Pseudomonadati</taxon>
        <taxon>Pseudomonadota</taxon>
        <taxon>Alphaproteobacteria</taxon>
        <taxon>Hyphomicrobiales</taxon>
        <taxon>Methylobacteriaceae</taxon>
        <taxon>Enterovirga</taxon>
    </lineage>
</organism>
<comment type="caution">
    <text evidence="2">The sequence shown here is derived from an EMBL/GenBank/DDBJ whole genome shotgun (WGS) entry which is preliminary data.</text>
</comment>
<dbReference type="Gene3D" id="3.90.1200.10">
    <property type="match status" value="1"/>
</dbReference>
<reference evidence="2 3" key="1">
    <citation type="submission" date="2019-03" db="EMBL/GenBank/DDBJ databases">
        <title>Genomic Encyclopedia of Type Strains, Phase IV (KMG-IV): sequencing the most valuable type-strain genomes for metagenomic binning, comparative biology and taxonomic classification.</title>
        <authorList>
            <person name="Goeker M."/>
        </authorList>
    </citation>
    <scope>NUCLEOTIDE SEQUENCE [LARGE SCALE GENOMIC DNA]</scope>
    <source>
        <strain evidence="2 3">DSM 25903</strain>
    </source>
</reference>
<dbReference type="CDD" id="cd05154">
    <property type="entry name" value="ACAD10_11_N-like"/>
    <property type="match status" value="1"/>
</dbReference>
<sequence length="362" mass="39440">MRGETEEGAFGPVFAPAETTVPFDRVRFSEYLARQGLAYDPNEALRQFAGGLANRNYLVTIDGAPAVLRRPPEGDLPPGAHDMRRENHILSRLSKALPFVPEGLHYCADPGVIGAPFQLIAYRRGLVIRGDDMSPLAHRPDAPGRLSAMLVETLARLHAVDPASVGLDDLGRPAGFIERGIAGWAKRGGLVTEGTPAARMVEEVASRLAAQRFAERAPTLLHCDFKLDNVILDPVSLGPNAVVDWDMGTRGDPLFDLATMLSYWAQPGDPDCMLRLHQMPTTQPGFLSRREAAELYASATGRDISDLPAMLVLCRLKLGIIFLQLHRQWVTGAVTDPRYEAFGRLGADLVAHAADLSLKPEL</sequence>
<dbReference type="Pfam" id="PF01636">
    <property type="entry name" value="APH"/>
    <property type="match status" value="1"/>
</dbReference>
<name>A0A4R7C8D4_9HYPH</name>
<dbReference type="PANTHER" id="PTHR47829:SF1">
    <property type="entry name" value="HAD FAMILY PHOSPHATASE"/>
    <property type="match status" value="1"/>
</dbReference>
<dbReference type="PANTHER" id="PTHR47829">
    <property type="entry name" value="HYDROLASE, PUTATIVE (AFU_ORTHOLOGUE AFUA_1G12880)-RELATED"/>
    <property type="match status" value="1"/>
</dbReference>
<gene>
    <name evidence="2" type="ORF">EV668_0830</name>
</gene>
<evidence type="ECO:0000259" key="1">
    <source>
        <dbReference type="Pfam" id="PF01636"/>
    </source>
</evidence>
<dbReference type="InterPro" id="IPR052898">
    <property type="entry name" value="ACAD10-like"/>
</dbReference>
<feature type="domain" description="Aminoglycoside phosphotransferase" evidence="1">
    <location>
        <begin position="45"/>
        <end position="279"/>
    </location>
</feature>
<keyword evidence="2" id="KW-0808">Transferase</keyword>
<dbReference type="SUPFAM" id="SSF56112">
    <property type="entry name" value="Protein kinase-like (PK-like)"/>
    <property type="match status" value="1"/>
</dbReference>
<dbReference type="AlphaFoldDB" id="A0A4R7C8D4"/>
<proteinExistence type="predicted"/>
<dbReference type="InterPro" id="IPR041726">
    <property type="entry name" value="ACAD10_11_N"/>
</dbReference>